<keyword evidence="2" id="KW-1185">Reference proteome</keyword>
<reference evidence="1 2" key="1">
    <citation type="journal article" date="2021" name="Elife">
        <title>Chloroplast acquisition without the gene transfer in kleptoplastic sea slugs, Plakobranchus ocellatus.</title>
        <authorList>
            <person name="Maeda T."/>
            <person name="Takahashi S."/>
            <person name="Yoshida T."/>
            <person name="Shimamura S."/>
            <person name="Takaki Y."/>
            <person name="Nagai Y."/>
            <person name="Toyoda A."/>
            <person name="Suzuki Y."/>
            <person name="Arimoto A."/>
            <person name="Ishii H."/>
            <person name="Satoh N."/>
            <person name="Nishiyama T."/>
            <person name="Hasebe M."/>
            <person name="Maruyama T."/>
            <person name="Minagawa J."/>
            <person name="Obokata J."/>
            <person name="Shigenobu S."/>
        </authorList>
    </citation>
    <scope>NUCLEOTIDE SEQUENCE [LARGE SCALE GENOMIC DNA]</scope>
</reference>
<sequence>MFTGIIFLEVATSGNASRSCRASASQVRRATKCRGLRQAFLWRAPPLPFRESQKISSPHLAPIATATPSPLHAFLRIQLYTLH</sequence>
<evidence type="ECO:0000313" key="2">
    <source>
        <dbReference type="Proteomes" id="UP000762676"/>
    </source>
</evidence>
<accession>A0AAV4FLX9</accession>
<evidence type="ECO:0000313" key="1">
    <source>
        <dbReference type="EMBL" id="GFR73735.1"/>
    </source>
</evidence>
<proteinExistence type="predicted"/>
<organism evidence="1 2">
    <name type="scientific">Elysia marginata</name>
    <dbReference type="NCBI Taxonomy" id="1093978"/>
    <lineage>
        <taxon>Eukaryota</taxon>
        <taxon>Metazoa</taxon>
        <taxon>Spiralia</taxon>
        <taxon>Lophotrochozoa</taxon>
        <taxon>Mollusca</taxon>
        <taxon>Gastropoda</taxon>
        <taxon>Heterobranchia</taxon>
        <taxon>Euthyneura</taxon>
        <taxon>Panpulmonata</taxon>
        <taxon>Sacoglossa</taxon>
        <taxon>Placobranchoidea</taxon>
        <taxon>Plakobranchidae</taxon>
        <taxon>Elysia</taxon>
    </lineage>
</organism>
<comment type="caution">
    <text evidence="1">The sequence shown here is derived from an EMBL/GenBank/DDBJ whole genome shotgun (WGS) entry which is preliminary data.</text>
</comment>
<dbReference type="AlphaFoldDB" id="A0AAV4FLX9"/>
<dbReference type="EMBL" id="BMAT01007891">
    <property type="protein sequence ID" value="GFR73735.1"/>
    <property type="molecule type" value="Genomic_DNA"/>
</dbReference>
<name>A0AAV4FLX9_9GAST</name>
<protein>
    <submittedName>
        <fullName evidence="1">Uncharacterized protein</fullName>
    </submittedName>
</protein>
<gene>
    <name evidence="1" type="ORF">ElyMa_003876100</name>
</gene>
<dbReference type="Proteomes" id="UP000762676">
    <property type="component" value="Unassembled WGS sequence"/>
</dbReference>